<evidence type="ECO:0000256" key="5">
    <source>
        <dbReference type="SAM" id="SignalP"/>
    </source>
</evidence>
<reference evidence="7 8" key="1">
    <citation type="submission" date="2023-12" db="EMBL/GenBank/DDBJ databases">
        <title>Description of Novel Strain Fulvimarina sp. 2208YS6-2-32 isolated from Uroteuthis (Photololigo) edulis.</title>
        <authorList>
            <person name="Park J.-S."/>
        </authorList>
    </citation>
    <scope>NUCLEOTIDE SEQUENCE [LARGE SCALE GENOMIC DNA]</scope>
    <source>
        <strain evidence="7 8">2208YS6-2-32</strain>
    </source>
</reference>
<evidence type="ECO:0000259" key="6">
    <source>
        <dbReference type="Pfam" id="PF04349"/>
    </source>
</evidence>
<proteinExistence type="inferred from homology"/>
<organism evidence="7 8">
    <name type="scientific">Fulvimarina uroteuthidis</name>
    <dbReference type="NCBI Taxonomy" id="3098149"/>
    <lineage>
        <taxon>Bacteria</taxon>
        <taxon>Pseudomonadati</taxon>
        <taxon>Pseudomonadota</taxon>
        <taxon>Alphaproteobacteria</taxon>
        <taxon>Hyphomicrobiales</taxon>
        <taxon>Aurantimonadaceae</taxon>
        <taxon>Fulvimarina</taxon>
    </lineage>
</organism>
<comment type="subcellular location">
    <subcellularLocation>
        <location evidence="1">Periplasm</location>
    </subcellularLocation>
</comment>
<dbReference type="Pfam" id="PF04349">
    <property type="entry name" value="MdoG"/>
    <property type="match status" value="1"/>
</dbReference>
<feature type="domain" description="Glucan biosynthesis periplasmic MdoG C-terminal" evidence="6">
    <location>
        <begin position="52"/>
        <end position="531"/>
    </location>
</feature>
<evidence type="ECO:0000313" key="8">
    <source>
        <dbReference type="Proteomes" id="UP001294412"/>
    </source>
</evidence>
<dbReference type="Proteomes" id="UP001294412">
    <property type="component" value="Unassembled WGS sequence"/>
</dbReference>
<dbReference type="PANTHER" id="PTHR30504">
    <property type="entry name" value="GLUCANS BIOSYNTHESIS PROTEIN"/>
    <property type="match status" value="1"/>
</dbReference>
<evidence type="ECO:0000256" key="3">
    <source>
        <dbReference type="ARBA" id="ARBA00009284"/>
    </source>
</evidence>
<comment type="caution">
    <text evidence="7">The sequence shown here is derived from an EMBL/GenBank/DDBJ whole genome shotgun (WGS) entry which is preliminary data.</text>
</comment>
<sequence length="535" mass="59613">MNLTRRRALGGGFAAILFPFSSSFMSGPAGAQEAAEDAAPAAAPAAPEPLTFDRLSQLMAEKANSAYTESENTLPEIVRNLDYDAHRAIAFRPDHALWRAEPVNFHLQAFYPGWVFVDTATVAIGRDGFYQPHIFQATDFEYRPPLNPEDFKGITFPGVAGFRIHAPMERPDYFDELVTFLGASYFRALGSGTRYGLSARGLAINTATEDETEEFPRFNAFYIDAPRPGENTIRLMAELDSPSVAGAYEFVIAPGPKTVMTCRARLYFRQSVSRLGIAPLTSMYTFGENDRADHDDFRPEVHDSDGLFIERPDGEQFWRPLQNPANLALSFIGETNPKYFGLLQRDRSFENYQDTEAHYELRPSLLIEPIGEWGRGAIELVEIPSAAEYNDNIVAFWIPEQKAEAGTAMEFSYRMHWGLNVQPEQDRARVSATLTGIGGNAAATDVEQTTRRIAVNFTGGPAAELPADAEVEPMIEVTSAGRLLNSAVSRLPGGGWRVSLELERLEERPVELRVALTMLRRNISETWIYQWTTEA</sequence>
<dbReference type="PANTHER" id="PTHR30504:SF2">
    <property type="entry name" value="GLUCANS BIOSYNTHESIS PROTEIN G"/>
    <property type="match status" value="1"/>
</dbReference>
<dbReference type="InterPro" id="IPR011013">
    <property type="entry name" value="Gal_mutarotase_sf_dom"/>
</dbReference>
<dbReference type="Gene3D" id="2.70.98.10">
    <property type="match status" value="1"/>
</dbReference>
<evidence type="ECO:0000256" key="4">
    <source>
        <dbReference type="ARBA" id="ARBA00022764"/>
    </source>
</evidence>
<dbReference type="PIRSF" id="PIRSF006281">
    <property type="entry name" value="MdoG"/>
    <property type="match status" value="1"/>
</dbReference>
<protein>
    <submittedName>
        <fullName evidence="7">Glucan biosynthesis protein G</fullName>
    </submittedName>
</protein>
<dbReference type="InterPro" id="IPR014438">
    <property type="entry name" value="Glucan_biosyn_MdoG/MdoD"/>
</dbReference>
<evidence type="ECO:0000256" key="1">
    <source>
        <dbReference type="ARBA" id="ARBA00004418"/>
    </source>
</evidence>
<dbReference type="Gene3D" id="2.60.40.10">
    <property type="entry name" value="Immunoglobulins"/>
    <property type="match status" value="1"/>
</dbReference>
<keyword evidence="8" id="KW-1185">Reference proteome</keyword>
<evidence type="ECO:0000256" key="2">
    <source>
        <dbReference type="ARBA" id="ARBA00005001"/>
    </source>
</evidence>
<dbReference type="SUPFAM" id="SSF81296">
    <property type="entry name" value="E set domains"/>
    <property type="match status" value="1"/>
</dbReference>
<comment type="similarity">
    <text evidence="3">Belongs to the OpgD/OpgG family.</text>
</comment>
<accession>A0ABU5I6K3</accession>
<dbReference type="InterPro" id="IPR014718">
    <property type="entry name" value="GH-type_carb-bd"/>
</dbReference>
<feature type="chain" id="PRO_5045214378" evidence="5">
    <location>
        <begin position="32"/>
        <end position="535"/>
    </location>
</feature>
<dbReference type="InterPro" id="IPR007444">
    <property type="entry name" value="Glucan_biosyn_MdoG_C"/>
</dbReference>
<evidence type="ECO:0000313" key="7">
    <source>
        <dbReference type="EMBL" id="MDY8111005.1"/>
    </source>
</evidence>
<dbReference type="InterPro" id="IPR014756">
    <property type="entry name" value="Ig_E-set"/>
</dbReference>
<name>A0ABU5I6K3_9HYPH</name>
<feature type="signal peptide" evidence="5">
    <location>
        <begin position="1"/>
        <end position="31"/>
    </location>
</feature>
<dbReference type="SUPFAM" id="SSF74650">
    <property type="entry name" value="Galactose mutarotase-like"/>
    <property type="match status" value="1"/>
</dbReference>
<dbReference type="InterPro" id="IPR013783">
    <property type="entry name" value="Ig-like_fold"/>
</dbReference>
<dbReference type="EMBL" id="JAXLPB010000008">
    <property type="protein sequence ID" value="MDY8111005.1"/>
    <property type="molecule type" value="Genomic_DNA"/>
</dbReference>
<keyword evidence="5" id="KW-0732">Signal</keyword>
<keyword evidence="4" id="KW-0574">Periplasm</keyword>
<gene>
    <name evidence="7" type="ORF">U0C82_17890</name>
</gene>
<comment type="pathway">
    <text evidence="2">Glycan metabolism; osmoregulated periplasmic glucan (OPG) biosynthesis.</text>
</comment>